<feature type="transmembrane region" description="Helical" evidence="1">
    <location>
        <begin position="114"/>
        <end position="139"/>
    </location>
</feature>
<keyword evidence="1" id="KW-0812">Transmembrane</keyword>
<reference evidence="2 3" key="1">
    <citation type="submission" date="2022-04" db="EMBL/GenBank/DDBJ databases">
        <title>Human microbiome associated bacterial genomes.</title>
        <authorList>
            <person name="Sandstrom S."/>
            <person name="Salamzade R."/>
            <person name="Kalan L.R."/>
        </authorList>
    </citation>
    <scope>NUCLEOTIDE SEQUENCE [LARGE SCALE GENOMIC DNA]</scope>
    <source>
        <strain evidence="3">p3-SID1799</strain>
    </source>
</reference>
<feature type="transmembrane region" description="Helical" evidence="1">
    <location>
        <begin position="45"/>
        <end position="66"/>
    </location>
</feature>
<feature type="transmembrane region" description="Helical" evidence="1">
    <location>
        <begin position="151"/>
        <end position="171"/>
    </location>
</feature>
<keyword evidence="2" id="KW-0378">Hydrolase</keyword>
<protein>
    <submittedName>
        <fullName evidence="2">PrsW family intramembrane metalloprotease</fullName>
    </submittedName>
</protein>
<keyword evidence="1" id="KW-0472">Membrane</keyword>
<organism evidence="2 3">
    <name type="scientific">Pseudoclavibacter albus</name>
    <dbReference type="NCBI Taxonomy" id="272241"/>
    <lineage>
        <taxon>Bacteria</taxon>
        <taxon>Bacillati</taxon>
        <taxon>Actinomycetota</taxon>
        <taxon>Actinomycetes</taxon>
        <taxon>Micrococcales</taxon>
        <taxon>Microbacteriaceae</taxon>
        <taxon>Pseudoclavibacter</taxon>
    </lineage>
</organism>
<dbReference type="RefSeq" id="WP_206394689.1">
    <property type="nucleotide sequence ID" value="NZ_JAFDPW010000001.1"/>
</dbReference>
<dbReference type="PANTHER" id="PTHR36844">
    <property type="entry name" value="PROTEASE PRSW"/>
    <property type="match status" value="1"/>
</dbReference>
<proteinExistence type="predicted"/>
<feature type="transmembrane region" description="Helical" evidence="1">
    <location>
        <begin position="216"/>
        <end position="234"/>
    </location>
</feature>
<dbReference type="PANTHER" id="PTHR36844:SF1">
    <property type="entry name" value="PROTEASE PRSW"/>
    <property type="match status" value="1"/>
</dbReference>
<feature type="transmembrane region" description="Helical" evidence="1">
    <location>
        <begin position="177"/>
        <end position="204"/>
    </location>
</feature>
<dbReference type="GO" id="GO:0008237">
    <property type="term" value="F:metallopeptidase activity"/>
    <property type="evidence" value="ECO:0007669"/>
    <property type="project" value="UniProtKB-KW"/>
</dbReference>
<sequence>MRYIEETAPGRRDASNSLWVAVVGVLLVFLLIVVGWLLVTLEASAIIMALPAMVPLAIVLGSAWWLDRWEPEPRLLLALGLVYGAGASVLGTLWGGNLMMRVTGKALELPIGEAIAISVQGPVVEEVMKGLGLLLILAIARREFDGPVDGFIYAAMIGAGFAFTENILYFANAGEESLVWTLVVRGILSPFAHALFTGLAGMALGWAARYGGTWRVAAGWVGGTVLAILAHAFWNTGSVLLLPLVGVDPSNPVAWIAFYVLVQIPLFCVIVWFLLHLRERDRRMTKARLEEYCEKGWFTPNEVAMITDWGSRVKALRWAKQGGDERHRAMRDFIEDATRLAYAREHARIDKRDPDRRRVERSLLNRVQEDRSRIQRAGTSATAIAAAATGQIPIIRQDEPTLRDEDQAPLTPA</sequence>
<dbReference type="EMBL" id="JALXSQ010000049">
    <property type="protein sequence ID" value="MCT2043512.1"/>
    <property type="molecule type" value="Genomic_DNA"/>
</dbReference>
<dbReference type="Proteomes" id="UP001525379">
    <property type="component" value="Unassembled WGS sequence"/>
</dbReference>
<name>A0ABT2HYX3_9MICO</name>
<keyword evidence="1" id="KW-1133">Transmembrane helix</keyword>
<accession>A0ABT2HYX3</accession>
<keyword evidence="3" id="KW-1185">Reference proteome</keyword>
<feature type="transmembrane region" description="Helical" evidence="1">
    <location>
        <begin position="18"/>
        <end position="39"/>
    </location>
</feature>
<keyword evidence="2" id="KW-0645">Protease</keyword>
<dbReference type="Pfam" id="PF13367">
    <property type="entry name" value="PrsW-protease"/>
    <property type="match status" value="1"/>
</dbReference>
<keyword evidence="2" id="KW-0482">Metalloprotease</keyword>
<feature type="transmembrane region" description="Helical" evidence="1">
    <location>
        <begin position="254"/>
        <end position="275"/>
    </location>
</feature>
<gene>
    <name evidence="2" type="ORF">M3D15_09270</name>
</gene>
<evidence type="ECO:0000256" key="1">
    <source>
        <dbReference type="SAM" id="Phobius"/>
    </source>
</evidence>
<dbReference type="InterPro" id="IPR026898">
    <property type="entry name" value="PrsW"/>
</dbReference>
<comment type="caution">
    <text evidence="2">The sequence shown here is derived from an EMBL/GenBank/DDBJ whole genome shotgun (WGS) entry which is preliminary data.</text>
</comment>
<evidence type="ECO:0000313" key="2">
    <source>
        <dbReference type="EMBL" id="MCT2043512.1"/>
    </source>
</evidence>
<evidence type="ECO:0000313" key="3">
    <source>
        <dbReference type="Proteomes" id="UP001525379"/>
    </source>
</evidence>
<feature type="transmembrane region" description="Helical" evidence="1">
    <location>
        <begin position="75"/>
        <end position="94"/>
    </location>
</feature>